<evidence type="ECO:0000256" key="1">
    <source>
        <dbReference type="SAM" id="Phobius"/>
    </source>
</evidence>
<dbReference type="InterPro" id="IPR006976">
    <property type="entry name" value="VanZ-like"/>
</dbReference>
<evidence type="ECO:0000259" key="2">
    <source>
        <dbReference type="Pfam" id="PF04892"/>
    </source>
</evidence>
<feature type="domain" description="VanZ-like" evidence="2">
    <location>
        <begin position="43"/>
        <end position="109"/>
    </location>
</feature>
<evidence type="ECO:0000313" key="4">
    <source>
        <dbReference type="Proteomes" id="UP001236507"/>
    </source>
</evidence>
<evidence type="ECO:0000313" key="3">
    <source>
        <dbReference type="EMBL" id="MDI9862199.1"/>
    </source>
</evidence>
<keyword evidence="1" id="KW-0812">Transmembrane</keyword>
<feature type="transmembrane region" description="Helical" evidence="1">
    <location>
        <begin position="92"/>
        <end position="115"/>
    </location>
</feature>
<protein>
    <submittedName>
        <fullName evidence="3">VanZ family protein</fullName>
    </submittedName>
</protein>
<name>A0ABT6YF32_9BACT</name>
<accession>A0ABT6YF32</accession>
<keyword evidence="4" id="KW-1185">Reference proteome</keyword>
<organism evidence="3 4">
    <name type="scientific">Flectobacillus roseus</name>
    <dbReference type="NCBI Taxonomy" id="502259"/>
    <lineage>
        <taxon>Bacteria</taxon>
        <taxon>Pseudomonadati</taxon>
        <taxon>Bacteroidota</taxon>
        <taxon>Cytophagia</taxon>
        <taxon>Cytophagales</taxon>
        <taxon>Flectobacillaceae</taxon>
        <taxon>Flectobacillus</taxon>
    </lineage>
</organism>
<dbReference type="RefSeq" id="WP_283346472.1">
    <property type="nucleotide sequence ID" value="NZ_JASHIF010000026.1"/>
</dbReference>
<keyword evidence="1" id="KW-1133">Transmembrane helix</keyword>
<feature type="transmembrane region" description="Helical" evidence="1">
    <location>
        <begin position="64"/>
        <end position="86"/>
    </location>
</feature>
<sequence length="122" mass="14121">MLIVLLIALILLLSWIKNSMFTNLSLMPSWLGVWCDEFPRFRTAIPFFFLSILVISVERKFLKYLVINCALVIFVELTQLLIPTRHCDVYDMLWGCGGVIVGLLLGHLLQVFYIFNSKQTHN</sequence>
<comment type="caution">
    <text evidence="3">The sequence shown here is derived from an EMBL/GenBank/DDBJ whole genome shotgun (WGS) entry which is preliminary data.</text>
</comment>
<feature type="transmembrane region" description="Helical" evidence="1">
    <location>
        <begin position="40"/>
        <end position="57"/>
    </location>
</feature>
<keyword evidence="1" id="KW-0472">Membrane</keyword>
<dbReference type="Pfam" id="PF04892">
    <property type="entry name" value="VanZ"/>
    <property type="match status" value="1"/>
</dbReference>
<gene>
    <name evidence="3" type="ORF">QM524_23450</name>
</gene>
<proteinExistence type="predicted"/>
<reference evidence="3 4" key="1">
    <citation type="submission" date="2023-05" db="EMBL/GenBank/DDBJ databases">
        <title>Novel species of genus Flectobacillus isolated from stream in China.</title>
        <authorList>
            <person name="Lu H."/>
        </authorList>
    </citation>
    <scope>NUCLEOTIDE SEQUENCE [LARGE SCALE GENOMIC DNA]</scope>
    <source>
        <strain evidence="3 4">KCTC 42575</strain>
    </source>
</reference>
<dbReference type="EMBL" id="JASHIF010000026">
    <property type="protein sequence ID" value="MDI9862199.1"/>
    <property type="molecule type" value="Genomic_DNA"/>
</dbReference>
<dbReference type="Proteomes" id="UP001236507">
    <property type="component" value="Unassembled WGS sequence"/>
</dbReference>